<dbReference type="RefSeq" id="WP_154945624.1">
    <property type="nucleotide sequence ID" value="NZ_BJUT01000034.1"/>
</dbReference>
<reference evidence="2 3" key="1">
    <citation type="submission" date="2019-07" db="EMBL/GenBank/DDBJ databases">
        <title>Whole genome shotgun sequence of Pseudoalteromonas atlantica NBRC 103033.</title>
        <authorList>
            <person name="Hosoyama A."/>
            <person name="Uohara A."/>
            <person name="Ohji S."/>
            <person name="Ichikawa N."/>
        </authorList>
    </citation>
    <scope>NUCLEOTIDE SEQUENCE [LARGE SCALE GENOMIC DNA]</scope>
    <source>
        <strain evidence="2 3">NBRC 103033</strain>
    </source>
</reference>
<dbReference type="Proteomes" id="UP000321189">
    <property type="component" value="Unassembled WGS sequence"/>
</dbReference>
<dbReference type="EMBL" id="BJUT01000034">
    <property type="protein sequence ID" value="GEK77405.1"/>
    <property type="molecule type" value="Genomic_DNA"/>
</dbReference>
<dbReference type="InterPro" id="IPR011646">
    <property type="entry name" value="KAP_P-loop"/>
</dbReference>
<evidence type="ECO:0000313" key="3">
    <source>
        <dbReference type="Proteomes" id="UP000321189"/>
    </source>
</evidence>
<evidence type="ECO:0000313" key="2">
    <source>
        <dbReference type="EMBL" id="GEK77405.1"/>
    </source>
</evidence>
<feature type="domain" description="KAP NTPase" evidence="1">
    <location>
        <begin position="38"/>
        <end position="284"/>
    </location>
</feature>
<dbReference type="InterPro" id="IPR027417">
    <property type="entry name" value="P-loop_NTPase"/>
</dbReference>
<dbReference type="Gene3D" id="3.40.50.300">
    <property type="entry name" value="P-loop containing nucleotide triphosphate hydrolases"/>
    <property type="match status" value="1"/>
</dbReference>
<evidence type="ECO:0000259" key="1">
    <source>
        <dbReference type="Pfam" id="PF07693"/>
    </source>
</evidence>
<accession>A0ABQ0UG15</accession>
<comment type="caution">
    <text evidence="2">The sequence shown here is derived from an EMBL/GenBank/DDBJ whole genome shotgun (WGS) entry which is preliminary data.</text>
</comment>
<sequence>MDISNHASKFNQWKDTYNWDTCKTNRKEFGQFIAQFLTSESRVINLNGIYGSGKTEFIRRLYTELAKRNHPVVYIDVWESDFSNNPLAVICSELLQQIEYVFKEKAPNGKAVEIGKAKSIFNKLKSKLGLCLKYAEPATVFTGEPSLISGAKAISKIVEVTPELNDSSQFQKYTEEVQKKHISSIQAVKDIKEHITYLSELIEIIYELHIPIVILIDELDRCRPNYAVEVLEVIKHFFETKGCTFLVATNTEVLEHSVKSIYGIDFDAQLYLRRFFDRKITLPSIPLIDYLAAKDLGFSRYKNLLLYPFTDNQRGNINFFANLFESNKIELRGVEQILNRFFASLDYVSARTAVCPLINTVVLIIGLIEQHLDKQENRKNTSHASFTIKIQDASIIGNPLKAFVDSMFECVTTTNGKKCFSGGVLTTYPEQRAMLRIQSRSYSEVKLDNGTNIGKLISEMINHKDSESCSYWMWEDYQKIIDLSGHIE</sequence>
<gene>
    <name evidence="2" type="ORF">PAT01_27090</name>
</gene>
<protein>
    <recommendedName>
        <fullName evidence="1">KAP NTPase domain-containing protein</fullName>
    </recommendedName>
</protein>
<keyword evidence="3" id="KW-1185">Reference proteome</keyword>
<organism evidence="2 3">
    <name type="scientific">Pseudoalteromonas atlantica</name>
    <name type="common">Alteromonas atlantica</name>
    <dbReference type="NCBI Taxonomy" id="288"/>
    <lineage>
        <taxon>Bacteria</taxon>
        <taxon>Pseudomonadati</taxon>
        <taxon>Pseudomonadota</taxon>
        <taxon>Gammaproteobacteria</taxon>
        <taxon>Alteromonadales</taxon>
        <taxon>Pseudoalteromonadaceae</taxon>
        <taxon>Pseudoalteromonas</taxon>
    </lineage>
</organism>
<dbReference type="Pfam" id="PF07693">
    <property type="entry name" value="KAP_NTPase"/>
    <property type="match status" value="1"/>
</dbReference>
<proteinExistence type="predicted"/>
<name>A0ABQ0UG15_PSEAF</name>
<dbReference type="SUPFAM" id="SSF52540">
    <property type="entry name" value="P-loop containing nucleoside triphosphate hydrolases"/>
    <property type="match status" value="1"/>
</dbReference>